<evidence type="ECO:0000313" key="3">
    <source>
        <dbReference type="EMBL" id="RAK68507.1"/>
    </source>
</evidence>
<dbReference type="EMBL" id="QFYS01000001">
    <property type="protein sequence ID" value="RAK68507.1"/>
    <property type="molecule type" value="Genomic_DNA"/>
</dbReference>
<reference evidence="3 4" key="1">
    <citation type="submission" date="2018-05" db="EMBL/GenBank/DDBJ databases">
        <authorList>
            <person name="Lanie J.A."/>
            <person name="Ng W.-L."/>
            <person name="Kazmierczak K.M."/>
            <person name="Andrzejewski T.M."/>
            <person name="Davidsen T.M."/>
            <person name="Wayne K.J."/>
            <person name="Tettelin H."/>
            <person name="Glass J.I."/>
            <person name="Rusch D."/>
            <person name="Podicherti R."/>
            <person name="Tsui H.-C.T."/>
            <person name="Winkler M.E."/>
        </authorList>
    </citation>
    <scope>NUCLEOTIDE SEQUENCE [LARGE SCALE GENOMIC DNA]</scope>
    <source>
        <strain evidence="3 4">BUT-10</strain>
    </source>
</reference>
<feature type="region of interest" description="Disordered" evidence="1">
    <location>
        <begin position="104"/>
        <end position="138"/>
    </location>
</feature>
<organism evidence="3 4">
    <name type="scientific">Phenylobacterium kunshanense</name>
    <dbReference type="NCBI Taxonomy" id="1445034"/>
    <lineage>
        <taxon>Bacteria</taxon>
        <taxon>Pseudomonadati</taxon>
        <taxon>Pseudomonadota</taxon>
        <taxon>Alphaproteobacteria</taxon>
        <taxon>Caulobacterales</taxon>
        <taxon>Caulobacteraceae</taxon>
        <taxon>Phenylobacterium</taxon>
    </lineage>
</organism>
<name>A0A328BNF6_9CAUL</name>
<feature type="signal peptide" evidence="2">
    <location>
        <begin position="1"/>
        <end position="22"/>
    </location>
</feature>
<dbReference type="OrthoDB" id="9800666at2"/>
<feature type="compositionally biased region" description="Basic residues" evidence="1">
    <location>
        <begin position="129"/>
        <end position="138"/>
    </location>
</feature>
<sequence>MKLTHLMTATAAIALMGGAAVAQTKNDMPKGPTPGSVTGDWNGAHAPSDDKQYQEKVVVPVGSASSAAAAPAQSAAVNPPVPSTGDATVAADASTTAPAATYTTTMVTNGPVPDTAENRAKYGQPLSRAGKRTAARGN</sequence>
<dbReference type="AlphaFoldDB" id="A0A328BNF6"/>
<dbReference type="RefSeq" id="WP_111273999.1">
    <property type="nucleotide sequence ID" value="NZ_QFYS01000001.1"/>
</dbReference>
<proteinExistence type="predicted"/>
<evidence type="ECO:0000256" key="2">
    <source>
        <dbReference type="SAM" id="SignalP"/>
    </source>
</evidence>
<keyword evidence="2" id="KW-0732">Signal</keyword>
<keyword evidence="4" id="KW-1185">Reference proteome</keyword>
<gene>
    <name evidence="3" type="ORF">DJ019_00310</name>
</gene>
<protein>
    <submittedName>
        <fullName evidence="3">Uncharacterized protein</fullName>
    </submittedName>
</protein>
<accession>A0A328BNF6</accession>
<dbReference type="Proteomes" id="UP000249524">
    <property type="component" value="Unassembled WGS sequence"/>
</dbReference>
<evidence type="ECO:0000313" key="4">
    <source>
        <dbReference type="Proteomes" id="UP000249524"/>
    </source>
</evidence>
<feature type="region of interest" description="Disordered" evidence="1">
    <location>
        <begin position="24"/>
        <end position="53"/>
    </location>
</feature>
<comment type="caution">
    <text evidence="3">The sequence shown here is derived from an EMBL/GenBank/DDBJ whole genome shotgun (WGS) entry which is preliminary data.</text>
</comment>
<feature type="chain" id="PRO_5016327396" evidence="2">
    <location>
        <begin position="23"/>
        <end position="138"/>
    </location>
</feature>
<evidence type="ECO:0000256" key="1">
    <source>
        <dbReference type="SAM" id="MobiDB-lite"/>
    </source>
</evidence>